<evidence type="ECO:0000313" key="3">
    <source>
        <dbReference type="Proteomes" id="UP000264071"/>
    </source>
</evidence>
<dbReference type="CDD" id="cd06532">
    <property type="entry name" value="Glyco_transf_25"/>
    <property type="match status" value="1"/>
</dbReference>
<protein>
    <recommendedName>
        <fullName evidence="1">Glycosyl transferase family 25 domain-containing protein</fullName>
    </recommendedName>
</protein>
<dbReference type="AlphaFoldDB" id="A0A3D4VBY4"/>
<organism evidence="2 3">
    <name type="scientific">Gemmatimonas aurantiaca</name>
    <dbReference type="NCBI Taxonomy" id="173480"/>
    <lineage>
        <taxon>Bacteria</taxon>
        <taxon>Pseudomonadati</taxon>
        <taxon>Gemmatimonadota</taxon>
        <taxon>Gemmatimonadia</taxon>
        <taxon>Gemmatimonadales</taxon>
        <taxon>Gemmatimonadaceae</taxon>
        <taxon>Gemmatimonas</taxon>
    </lineage>
</organism>
<evidence type="ECO:0000313" key="2">
    <source>
        <dbReference type="EMBL" id="HCT58646.1"/>
    </source>
</evidence>
<accession>A0A3D4VBY4</accession>
<feature type="domain" description="Glycosyl transferase family 25" evidence="1">
    <location>
        <begin position="54"/>
        <end position="227"/>
    </location>
</feature>
<sequence length="277" mass="31108">MFASLRTAPHVNAILRKGAAILRRGPLVARNYLLARLRRWPVSRITGHWINEIPVYCVSLRGATERRSLIQSQVEKIGIQHFQFVDAVQASDLTHEKAASENLYAPEICQHFHGRDLRLTEIACSLSHARIYRMIANSTAPWSLIIEDDALFRARRLAKLTWKQLPTDAQIVFLSAFLHERPPKQKIARDVYSGESYAGSTAAYLINREAAALLADAAVPVVHAADGLLGRVTNRPDDIPERYRSAVRFPALRSAIVHPEVIYNGSVEYYHLTAIGK</sequence>
<reference evidence="2 3" key="1">
    <citation type="journal article" date="2018" name="Nat. Biotechnol.">
        <title>A standardized bacterial taxonomy based on genome phylogeny substantially revises the tree of life.</title>
        <authorList>
            <person name="Parks D.H."/>
            <person name="Chuvochina M."/>
            <person name="Waite D.W."/>
            <person name="Rinke C."/>
            <person name="Skarshewski A."/>
            <person name="Chaumeil P.A."/>
            <person name="Hugenholtz P."/>
        </authorList>
    </citation>
    <scope>NUCLEOTIDE SEQUENCE [LARGE SCALE GENOMIC DNA]</scope>
    <source>
        <strain evidence="2">UBA8844</strain>
    </source>
</reference>
<dbReference type="Proteomes" id="UP000264071">
    <property type="component" value="Unassembled WGS sequence"/>
</dbReference>
<gene>
    <name evidence="2" type="ORF">DGD08_15685</name>
</gene>
<dbReference type="InterPro" id="IPR002654">
    <property type="entry name" value="Glyco_trans_25"/>
</dbReference>
<evidence type="ECO:0000259" key="1">
    <source>
        <dbReference type="Pfam" id="PF01755"/>
    </source>
</evidence>
<dbReference type="Pfam" id="PF01755">
    <property type="entry name" value="Glyco_transf_25"/>
    <property type="match status" value="1"/>
</dbReference>
<name>A0A3D4VBY4_9BACT</name>
<dbReference type="EMBL" id="DPIY01000011">
    <property type="protein sequence ID" value="HCT58646.1"/>
    <property type="molecule type" value="Genomic_DNA"/>
</dbReference>
<comment type="caution">
    <text evidence="2">The sequence shown here is derived from an EMBL/GenBank/DDBJ whole genome shotgun (WGS) entry which is preliminary data.</text>
</comment>
<proteinExistence type="predicted"/>